<dbReference type="AlphaFoldDB" id="A0A840EUV0"/>
<gene>
    <name evidence="1" type="ORF">GGR32_000136</name>
</gene>
<proteinExistence type="predicted"/>
<accession>A0A840EUV0</accession>
<dbReference type="Proteomes" id="UP000553034">
    <property type="component" value="Unassembled WGS sequence"/>
</dbReference>
<reference evidence="1 2" key="1">
    <citation type="submission" date="2020-08" db="EMBL/GenBank/DDBJ databases">
        <title>Genomic Encyclopedia of Type Strains, Phase IV (KMG-IV): sequencing the most valuable type-strain genomes for metagenomic binning, comparative biology and taxonomic classification.</title>
        <authorList>
            <person name="Goeker M."/>
        </authorList>
    </citation>
    <scope>NUCLEOTIDE SEQUENCE [LARGE SCALE GENOMIC DNA]</scope>
    <source>
        <strain evidence="1 2">DSM 29568</strain>
    </source>
</reference>
<keyword evidence="2" id="KW-1185">Reference proteome</keyword>
<evidence type="ECO:0000313" key="2">
    <source>
        <dbReference type="Proteomes" id="UP000553034"/>
    </source>
</evidence>
<organism evidence="1 2">
    <name type="scientific">Mesonia hippocampi</name>
    <dbReference type="NCBI Taxonomy" id="1628250"/>
    <lineage>
        <taxon>Bacteria</taxon>
        <taxon>Pseudomonadati</taxon>
        <taxon>Bacteroidota</taxon>
        <taxon>Flavobacteriia</taxon>
        <taxon>Flavobacteriales</taxon>
        <taxon>Flavobacteriaceae</taxon>
        <taxon>Mesonia</taxon>
    </lineage>
</organism>
<comment type="caution">
    <text evidence="1">The sequence shown here is derived from an EMBL/GenBank/DDBJ whole genome shotgun (WGS) entry which is preliminary data.</text>
</comment>
<evidence type="ECO:0000313" key="1">
    <source>
        <dbReference type="EMBL" id="MBB4117864.1"/>
    </source>
</evidence>
<protein>
    <submittedName>
        <fullName evidence="1">Uncharacterized protein</fullName>
    </submittedName>
</protein>
<dbReference type="EMBL" id="JACIFO010000001">
    <property type="protein sequence ID" value="MBB4117864.1"/>
    <property type="molecule type" value="Genomic_DNA"/>
</dbReference>
<sequence length="104" mass="12013">MNKELTQEQIKEKALSLKKKHNLKEIWVLESEGKIAFVKKPSRDQLKYAMSVSQNDPLGLAENVLESGWLEGDEELKTNDRYFLDITTQIDALIETTTVNIKKY</sequence>
<dbReference type="RefSeq" id="WP_183475519.1">
    <property type="nucleotide sequence ID" value="NZ_JACIFO010000001.1"/>
</dbReference>
<name>A0A840EUV0_9FLAO</name>